<evidence type="ECO:0000256" key="8">
    <source>
        <dbReference type="ARBA" id="ARBA00022833"/>
    </source>
</evidence>
<evidence type="ECO:0000256" key="2">
    <source>
        <dbReference type="ARBA" id="ARBA00005594"/>
    </source>
</evidence>
<reference evidence="15" key="3">
    <citation type="journal article" date="2023" name="Microbiol. Resour. Announc.">
        <title>Draft Genome Sequence of Granulicatella sp. Strain S8, Isolated from a Marine Fish, Seriola quinqueradiata.</title>
        <authorList>
            <person name="Lee M."/>
            <person name="Farooq A."/>
            <person name="Jeong J.B."/>
            <person name="Jung M.Y."/>
        </authorList>
    </citation>
    <scope>NUCLEOTIDE SEQUENCE</scope>
    <source>
        <strain evidence="15">S8</strain>
    </source>
</reference>
<dbReference type="EC" id="6.1.1.16" evidence="13"/>
<accession>A0ABT1WPY7</accession>
<dbReference type="PANTHER" id="PTHR10890:SF3">
    <property type="entry name" value="CYSTEINE--TRNA LIGASE, CYTOPLASMIC"/>
    <property type="match status" value="1"/>
</dbReference>
<dbReference type="InterPro" id="IPR015803">
    <property type="entry name" value="Cys-tRNA-ligase"/>
</dbReference>
<evidence type="ECO:0000256" key="13">
    <source>
        <dbReference type="HAMAP-Rule" id="MF_00041"/>
    </source>
</evidence>
<evidence type="ECO:0000256" key="11">
    <source>
        <dbReference type="ARBA" id="ARBA00023146"/>
    </source>
</evidence>
<dbReference type="CDD" id="cd00672">
    <property type="entry name" value="CysRS_core"/>
    <property type="match status" value="1"/>
</dbReference>
<evidence type="ECO:0000256" key="3">
    <source>
        <dbReference type="ARBA" id="ARBA00011245"/>
    </source>
</evidence>
<keyword evidence="8 13" id="KW-0862">Zinc</keyword>
<dbReference type="PRINTS" id="PR00983">
    <property type="entry name" value="TRNASYNTHCYS"/>
</dbReference>
<evidence type="ECO:0000313" key="16">
    <source>
        <dbReference type="Proteomes" id="UP001059480"/>
    </source>
</evidence>
<evidence type="ECO:0000256" key="10">
    <source>
        <dbReference type="ARBA" id="ARBA00022917"/>
    </source>
</evidence>
<dbReference type="Pfam" id="PF23493">
    <property type="entry name" value="CysS_C"/>
    <property type="match status" value="1"/>
</dbReference>
<comment type="caution">
    <text evidence="15">The sequence shown here is derived from an EMBL/GenBank/DDBJ whole genome shotgun (WGS) entry which is preliminary data.</text>
</comment>
<keyword evidence="16" id="KW-1185">Reference proteome</keyword>
<keyword evidence="5 13" id="KW-0436">Ligase</keyword>
<dbReference type="SMART" id="SM00840">
    <property type="entry name" value="DALR_2"/>
    <property type="match status" value="1"/>
</dbReference>
<evidence type="ECO:0000256" key="6">
    <source>
        <dbReference type="ARBA" id="ARBA00022723"/>
    </source>
</evidence>
<dbReference type="Pfam" id="PF01406">
    <property type="entry name" value="tRNA-synt_1e"/>
    <property type="match status" value="1"/>
</dbReference>
<dbReference type="Gene3D" id="3.40.50.620">
    <property type="entry name" value="HUPs"/>
    <property type="match status" value="1"/>
</dbReference>
<dbReference type="InterPro" id="IPR032678">
    <property type="entry name" value="tRNA-synt_1_cat_dom"/>
</dbReference>
<feature type="binding site" evidence="13">
    <location>
        <position position="237"/>
    </location>
    <ligand>
        <name>Zn(2+)</name>
        <dbReference type="ChEBI" id="CHEBI:29105"/>
    </ligand>
</feature>
<evidence type="ECO:0000256" key="12">
    <source>
        <dbReference type="ARBA" id="ARBA00047398"/>
    </source>
</evidence>
<dbReference type="Pfam" id="PF09190">
    <property type="entry name" value="DALR_2"/>
    <property type="match status" value="1"/>
</dbReference>
<feature type="binding site" evidence="13">
    <location>
        <position position="274"/>
    </location>
    <ligand>
        <name>ATP</name>
        <dbReference type="ChEBI" id="CHEBI:30616"/>
    </ligand>
</feature>
<comment type="subunit">
    <text evidence="3 13">Monomer.</text>
</comment>
<keyword evidence="10 13" id="KW-0648">Protein biosynthesis</keyword>
<feature type="binding site" evidence="13">
    <location>
        <position position="212"/>
    </location>
    <ligand>
        <name>Zn(2+)</name>
        <dbReference type="ChEBI" id="CHEBI:29105"/>
    </ligand>
</feature>
<dbReference type="NCBIfam" id="TIGR00435">
    <property type="entry name" value="cysS"/>
    <property type="match status" value="1"/>
</dbReference>
<dbReference type="SUPFAM" id="SSF47323">
    <property type="entry name" value="Anticodon-binding domain of a subclass of class I aminoacyl-tRNA synthetases"/>
    <property type="match status" value="1"/>
</dbReference>
<name>A0ABT1WPY7_9LACT</name>
<dbReference type="Proteomes" id="UP001059480">
    <property type="component" value="Unassembled WGS sequence"/>
</dbReference>
<dbReference type="InterPro" id="IPR014729">
    <property type="entry name" value="Rossmann-like_a/b/a_fold"/>
</dbReference>
<evidence type="ECO:0000256" key="4">
    <source>
        <dbReference type="ARBA" id="ARBA00022490"/>
    </source>
</evidence>
<dbReference type="InterPro" id="IPR009080">
    <property type="entry name" value="tRNAsynth_Ia_anticodon-bd"/>
</dbReference>
<comment type="similarity">
    <text evidence="2 13">Belongs to the class-I aminoacyl-tRNA synthetase family.</text>
</comment>
<feature type="short sequence motif" description="'KMSKS' region" evidence="13">
    <location>
        <begin position="271"/>
        <end position="275"/>
    </location>
</feature>
<keyword evidence="6 13" id="KW-0479">Metal-binding</keyword>
<gene>
    <name evidence="13 15" type="primary">cysS</name>
    <name evidence="15" type="ORF">NPA36_06205</name>
</gene>
<evidence type="ECO:0000256" key="9">
    <source>
        <dbReference type="ARBA" id="ARBA00022840"/>
    </source>
</evidence>
<dbReference type="SUPFAM" id="SSF52374">
    <property type="entry name" value="Nucleotidylyl transferase"/>
    <property type="match status" value="1"/>
</dbReference>
<dbReference type="EMBL" id="JANHNZ010000005">
    <property type="protein sequence ID" value="MCQ9210140.1"/>
    <property type="molecule type" value="Genomic_DNA"/>
</dbReference>
<evidence type="ECO:0000256" key="5">
    <source>
        <dbReference type="ARBA" id="ARBA00022598"/>
    </source>
</evidence>
<reference evidence="15" key="1">
    <citation type="submission" date="2022-07" db="EMBL/GenBank/DDBJ databases">
        <authorList>
            <person name="Jung M.-Y."/>
            <person name="Lee M."/>
        </authorList>
    </citation>
    <scope>NUCLEOTIDE SEQUENCE</scope>
    <source>
        <strain evidence="15">S8</strain>
    </source>
</reference>
<keyword evidence="7 13" id="KW-0547">Nucleotide-binding</keyword>
<evidence type="ECO:0000313" key="15">
    <source>
        <dbReference type="EMBL" id="MCQ9210140.1"/>
    </source>
</evidence>
<dbReference type="InterPro" id="IPR024909">
    <property type="entry name" value="Cys-tRNA/MSH_ligase"/>
</dbReference>
<feature type="binding site" evidence="13">
    <location>
        <position position="28"/>
    </location>
    <ligand>
        <name>Zn(2+)</name>
        <dbReference type="ChEBI" id="CHEBI:29105"/>
    </ligand>
</feature>
<protein>
    <recommendedName>
        <fullName evidence="13">Cysteine--tRNA ligase</fullName>
        <ecNumber evidence="13">6.1.1.16</ecNumber>
    </recommendedName>
    <alternativeName>
        <fullName evidence="13">Cysteinyl-tRNA synthetase</fullName>
        <shortName evidence="13">CysRS</shortName>
    </alternativeName>
</protein>
<feature type="short sequence motif" description="'HIGH' region" evidence="13">
    <location>
        <begin position="30"/>
        <end position="40"/>
    </location>
</feature>
<dbReference type="Gene3D" id="1.20.120.1910">
    <property type="entry name" value="Cysteine-tRNA ligase, C-terminal anti-codon recognition domain"/>
    <property type="match status" value="1"/>
</dbReference>
<dbReference type="HAMAP" id="MF_00041">
    <property type="entry name" value="Cys_tRNA_synth"/>
    <property type="match status" value="1"/>
</dbReference>
<proteinExistence type="inferred from homology"/>
<evidence type="ECO:0000256" key="1">
    <source>
        <dbReference type="ARBA" id="ARBA00004496"/>
    </source>
</evidence>
<feature type="domain" description="Cysteinyl-tRNA synthetase class Ia DALR" evidence="14">
    <location>
        <begin position="358"/>
        <end position="421"/>
    </location>
</feature>
<sequence>MIRIYNTLSRQKEEFVPIVPGQVSMYVCGPTVYNYIHIGNARSTVSFDTIRRYLEYRGYQVNFVSNFTDVDDKIINAAKQTGLTPQEVSQKYIQAFYQDTDALNIKKASKNPTVMENMDDIIDFIQDLVDKGVAYESQGDVYFRTESFPQYGKLSDQSIQDLRIGASQRTESQDDAKKESPLDFALWKAAKADEISWDSPWSKGRPGWHIECSVMATKYLGDTIDIHGGGQDLAFPHHENEIAQSESKTGHPFAHYWMHNAFVTMGDDGEKMSKSLGNFVLVHDLIKTIDPQVLRFFLASAHYRRPLLFNEAALAEAQANVTKIQTSLKKARYRLETAQASLADDQTLIESFKNLEKQFQEEMDDDINAANGMTVLYQLIKELNLYLEREEVSKVVLEFVLQMAGQLFGIFGVLEEKEELLDQEIQDLIDQRLAARAEKNFQRSDDIRDHLKEQGIILEDTPQGTRWRRS</sequence>
<keyword evidence="11 13" id="KW-0030">Aminoacyl-tRNA synthetase</keyword>
<feature type="binding site" evidence="13">
    <location>
        <position position="241"/>
    </location>
    <ligand>
        <name>Zn(2+)</name>
        <dbReference type="ChEBI" id="CHEBI:29105"/>
    </ligand>
</feature>
<comment type="cofactor">
    <cofactor evidence="13">
        <name>Zn(2+)</name>
        <dbReference type="ChEBI" id="CHEBI:29105"/>
    </cofactor>
    <text evidence="13">Binds 1 zinc ion per subunit.</text>
</comment>
<keyword evidence="4 13" id="KW-0963">Cytoplasm</keyword>
<evidence type="ECO:0000256" key="7">
    <source>
        <dbReference type="ARBA" id="ARBA00022741"/>
    </source>
</evidence>
<dbReference type="RefSeq" id="WP_256945256.1">
    <property type="nucleotide sequence ID" value="NZ_JANHNZ010000005.1"/>
</dbReference>
<dbReference type="InterPro" id="IPR015273">
    <property type="entry name" value="Cys-tRNA-synt_Ia_DALR"/>
</dbReference>
<evidence type="ECO:0000259" key="14">
    <source>
        <dbReference type="SMART" id="SM00840"/>
    </source>
</evidence>
<reference evidence="15" key="2">
    <citation type="journal article" date="2023" name="Curr. Microbiol.">
        <title>Granulicatella seriolae sp. nov., a Novel Facultative Anaerobe Isolated from Yellowtail Marine Fish.</title>
        <authorList>
            <person name="Lee M."/>
            <person name="Choi Y.J."/>
            <person name="Farooq A."/>
            <person name="Jeong J.B."/>
            <person name="Jung M.Y."/>
        </authorList>
    </citation>
    <scope>NUCLEOTIDE SEQUENCE</scope>
    <source>
        <strain evidence="15">S8</strain>
    </source>
</reference>
<dbReference type="InterPro" id="IPR056411">
    <property type="entry name" value="CysS_C"/>
</dbReference>
<keyword evidence="9 13" id="KW-0067">ATP-binding</keyword>
<comment type="catalytic activity">
    <reaction evidence="12 13">
        <text>tRNA(Cys) + L-cysteine + ATP = L-cysteinyl-tRNA(Cys) + AMP + diphosphate</text>
        <dbReference type="Rhea" id="RHEA:17773"/>
        <dbReference type="Rhea" id="RHEA-COMP:9661"/>
        <dbReference type="Rhea" id="RHEA-COMP:9679"/>
        <dbReference type="ChEBI" id="CHEBI:30616"/>
        <dbReference type="ChEBI" id="CHEBI:33019"/>
        <dbReference type="ChEBI" id="CHEBI:35235"/>
        <dbReference type="ChEBI" id="CHEBI:78442"/>
        <dbReference type="ChEBI" id="CHEBI:78517"/>
        <dbReference type="ChEBI" id="CHEBI:456215"/>
        <dbReference type="EC" id="6.1.1.16"/>
    </reaction>
</comment>
<dbReference type="GO" id="GO:0004817">
    <property type="term" value="F:cysteine-tRNA ligase activity"/>
    <property type="evidence" value="ECO:0007669"/>
    <property type="project" value="UniProtKB-EC"/>
</dbReference>
<organism evidence="15 16">
    <name type="scientific">Granulicatella seriolae</name>
    <dbReference type="NCBI Taxonomy" id="2967226"/>
    <lineage>
        <taxon>Bacteria</taxon>
        <taxon>Bacillati</taxon>
        <taxon>Bacillota</taxon>
        <taxon>Bacilli</taxon>
        <taxon>Lactobacillales</taxon>
        <taxon>Carnobacteriaceae</taxon>
        <taxon>Granulicatella</taxon>
    </lineage>
</organism>
<dbReference type="PANTHER" id="PTHR10890">
    <property type="entry name" value="CYSTEINYL-TRNA SYNTHETASE"/>
    <property type="match status" value="1"/>
</dbReference>
<comment type="subcellular location">
    <subcellularLocation>
        <location evidence="1 13">Cytoplasm</location>
    </subcellularLocation>
</comment>